<keyword evidence="1" id="KW-1133">Transmembrane helix</keyword>
<dbReference type="Proteomes" id="UP000033980">
    <property type="component" value="Unassembled WGS sequence"/>
</dbReference>
<gene>
    <name evidence="2" type="ORF">UV68_C0006G0018</name>
</gene>
<sequence length="278" mass="31631">MLRKRSRILSAKPYNKLSRRLRNLILSAKNLITGVFPVFILLFTIFLVYNLFVINKIECTLGSESCPQEIMEKLLKYRASNILLLNQKKLSSSIQSSYPVEKVNIGFKIFNTLKIKLEGGSASAHAQVSLVNSLPSLELDSTLGSTESSSWKKPTEEISAFIQTVNFISFELWSNGQMTPTASNESKLKLLFTSKPEIEILKSLYSLTALIDKYLDIEEILILDRRVFLRQSNQPDIIINIPFDEDTLAQALQSYAYLTTIKKDTKVIDLRFKNPILR</sequence>
<organism evidence="2 3">
    <name type="scientific">Candidatus Collierbacteria bacterium GW2011_GWC2_43_12</name>
    <dbReference type="NCBI Taxonomy" id="1618390"/>
    <lineage>
        <taxon>Bacteria</taxon>
        <taxon>Candidatus Collieribacteriota</taxon>
    </lineage>
</organism>
<keyword evidence="1" id="KW-0812">Transmembrane</keyword>
<feature type="transmembrane region" description="Helical" evidence="1">
    <location>
        <begin position="21"/>
        <end position="49"/>
    </location>
</feature>
<evidence type="ECO:0000313" key="3">
    <source>
        <dbReference type="Proteomes" id="UP000033980"/>
    </source>
</evidence>
<proteinExistence type="predicted"/>
<dbReference type="AlphaFoldDB" id="A0A0G1DAC4"/>
<reference evidence="2 3" key="1">
    <citation type="journal article" date="2015" name="Nature">
        <title>rRNA introns, odd ribosomes, and small enigmatic genomes across a large radiation of phyla.</title>
        <authorList>
            <person name="Brown C.T."/>
            <person name="Hug L.A."/>
            <person name="Thomas B.C."/>
            <person name="Sharon I."/>
            <person name="Castelle C.J."/>
            <person name="Singh A."/>
            <person name="Wilkins M.J."/>
            <person name="Williams K.H."/>
            <person name="Banfield J.F."/>
        </authorList>
    </citation>
    <scope>NUCLEOTIDE SEQUENCE [LARGE SCALE GENOMIC DNA]</scope>
</reference>
<evidence type="ECO:0008006" key="4">
    <source>
        <dbReference type="Google" id="ProtNLM"/>
    </source>
</evidence>
<evidence type="ECO:0000313" key="2">
    <source>
        <dbReference type="EMBL" id="KKS94632.1"/>
    </source>
</evidence>
<name>A0A0G1DAC4_9BACT</name>
<keyword evidence="1" id="KW-0472">Membrane</keyword>
<protein>
    <recommendedName>
        <fullName evidence="4">POTRA domain-containing protein</fullName>
    </recommendedName>
</protein>
<dbReference type="EMBL" id="LCFK01000006">
    <property type="protein sequence ID" value="KKS94632.1"/>
    <property type="molecule type" value="Genomic_DNA"/>
</dbReference>
<comment type="caution">
    <text evidence="2">The sequence shown here is derived from an EMBL/GenBank/DDBJ whole genome shotgun (WGS) entry which is preliminary data.</text>
</comment>
<evidence type="ECO:0000256" key="1">
    <source>
        <dbReference type="SAM" id="Phobius"/>
    </source>
</evidence>
<accession>A0A0G1DAC4</accession>